<feature type="domain" description="SUF system FeS cluster assembly SufBD N-terminal" evidence="3">
    <location>
        <begin position="129"/>
        <end position="192"/>
    </location>
</feature>
<dbReference type="SUPFAM" id="SSF101960">
    <property type="entry name" value="Stabilizer of iron transporter SufD"/>
    <property type="match status" value="1"/>
</dbReference>
<evidence type="ECO:0000256" key="1">
    <source>
        <dbReference type="ARBA" id="ARBA00043967"/>
    </source>
</evidence>
<comment type="similarity">
    <text evidence="1">Belongs to the iron-sulfur cluster assembly SufBD family.</text>
</comment>
<organism evidence="4">
    <name type="scientific">Mesoaciditoga lauensis</name>
    <dbReference type="NCBI Taxonomy" id="1495039"/>
    <lineage>
        <taxon>Bacteria</taxon>
        <taxon>Thermotogati</taxon>
        <taxon>Thermotogota</taxon>
        <taxon>Thermotogae</taxon>
        <taxon>Mesoaciditogales</taxon>
        <taxon>Mesoaciditogaceae</taxon>
        <taxon>Mesoaciditoga</taxon>
    </lineage>
</organism>
<dbReference type="InterPro" id="IPR037284">
    <property type="entry name" value="SUF_FeS_clus_asmbl_SufBD_sf"/>
</dbReference>
<dbReference type="PANTHER" id="PTHR30508">
    <property type="entry name" value="FES CLUSTER ASSEMBLY PROTEIN SUF"/>
    <property type="match status" value="1"/>
</dbReference>
<reference evidence="4" key="1">
    <citation type="journal article" date="2020" name="mSystems">
        <title>Genome- and Community-Level Interaction Insights into Carbon Utilization and Element Cycling Functions of Hydrothermarchaeota in Hydrothermal Sediment.</title>
        <authorList>
            <person name="Zhou Z."/>
            <person name="Liu Y."/>
            <person name="Xu W."/>
            <person name="Pan J."/>
            <person name="Luo Z.H."/>
            <person name="Li M."/>
        </authorList>
    </citation>
    <scope>NUCLEOTIDE SEQUENCE [LARGE SCALE GENOMIC DNA]</scope>
    <source>
        <strain evidence="4">SpSt-966</strain>
    </source>
</reference>
<dbReference type="GO" id="GO:0016226">
    <property type="term" value="P:iron-sulfur cluster assembly"/>
    <property type="evidence" value="ECO:0007669"/>
    <property type="project" value="InterPro"/>
</dbReference>
<evidence type="ECO:0000259" key="2">
    <source>
        <dbReference type="Pfam" id="PF01458"/>
    </source>
</evidence>
<evidence type="ECO:0000259" key="3">
    <source>
        <dbReference type="Pfam" id="PF19295"/>
    </source>
</evidence>
<comment type="caution">
    <text evidence="4">The sequence shown here is derived from an EMBL/GenBank/DDBJ whole genome shotgun (WGS) entry which is preliminary data.</text>
</comment>
<dbReference type="InterPro" id="IPR045595">
    <property type="entry name" value="SufBD_N"/>
</dbReference>
<dbReference type="InterPro" id="IPR055346">
    <property type="entry name" value="Fe-S_cluster_assembly_SufBD"/>
</dbReference>
<dbReference type="Pfam" id="PF01458">
    <property type="entry name" value="SUFBD_core"/>
    <property type="match status" value="1"/>
</dbReference>
<dbReference type="NCBIfam" id="TIGR01980">
    <property type="entry name" value="sufB"/>
    <property type="match status" value="1"/>
</dbReference>
<gene>
    <name evidence="4" type="primary">sufB</name>
    <name evidence="4" type="ORF">ENX73_06635</name>
</gene>
<dbReference type="InterPro" id="IPR010231">
    <property type="entry name" value="SUF_FeS_clus_asmbl_SufB"/>
</dbReference>
<accession>A0A7V3VTS2</accession>
<proteinExistence type="inferred from homology"/>
<name>A0A7V3VTS2_9BACT</name>
<dbReference type="InterPro" id="IPR000825">
    <property type="entry name" value="SUF_FeS_clus_asmbl_SufBD_core"/>
</dbReference>
<sequence length="458" mass="51596">MKKNDDILMKDINYLSKAEPGLSKKIIEEISYSKSEPNWMRELRLKALEYFIQRPNPNFGVDISTLDLDSIVNYVRPNSKRERSWEDVPEEIRENFEKLGIPEAERKSLAGVGAQYDSEMVYHNMKEFLSKLGVIFLDMDSAIKQYPDLVKKYFMHLIPPNDHKFAALHGAVWSGGTFVYVPENVNVPLPIQSYYLMGSPGMGQFEHTLIVVDKGAHFEFIEGCSGQNYSISNLHAGAVEIYVEEGATIKFSTIENWAKNTYNLNTKRASIDKDGTIIWISGTMGSAKTMLYPSSILKGKGARAEYTTIAYAGQGQHLDTGTKVFHLAPYTSSKVDSRSISFGGGYSFYRGLVKVSESAIHSKSSVDCSALMVDDISKSDTLPIIEVMNNESDIAHEAYVGRINEDQIYYLMSRGLTEDDARALIVRGFLDPFIKQMPFEYAVEFNRLIDMHFNSKIG</sequence>
<evidence type="ECO:0000313" key="4">
    <source>
        <dbReference type="EMBL" id="HGE75781.1"/>
    </source>
</evidence>
<dbReference type="EMBL" id="DTPE01000265">
    <property type="protein sequence ID" value="HGE75781.1"/>
    <property type="molecule type" value="Genomic_DNA"/>
</dbReference>
<dbReference type="Pfam" id="PF19295">
    <property type="entry name" value="SufBD_N"/>
    <property type="match status" value="1"/>
</dbReference>
<protein>
    <submittedName>
        <fullName evidence="4">Fe-S cluster assembly protein SufB</fullName>
    </submittedName>
</protein>
<dbReference type="AlphaFoldDB" id="A0A7V3VTS2"/>
<dbReference type="PANTHER" id="PTHR30508:SF1">
    <property type="entry name" value="UPF0051 PROTEIN ABCI8, CHLOROPLASTIC-RELATED"/>
    <property type="match status" value="1"/>
</dbReference>
<feature type="domain" description="SUF system FeS cluster assembly SufBD core" evidence="2">
    <location>
        <begin position="198"/>
        <end position="429"/>
    </location>
</feature>